<feature type="region of interest" description="Disordered" evidence="5">
    <location>
        <begin position="200"/>
        <end position="247"/>
    </location>
</feature>
<dbReference type="PANTHER" id="PTHR31973">
    <property type="entry name" value="POLYPROTEIN, PUTATIVE-RELATED"/>
    <property type="match status" value="1"/>
</dbReference>
<dbReference type="Pfam" id="PF04434">
    <property type="entry name" value="SWIM"/>
    <property type="match status" value="1"/>
</dbReference>
<dbReference type="PANTHER" id="PTHR31973:SF195">
    <property type="entry name" value="MUDR FAMILY TRANSPOSASE"/>
    <property type="match status" value="1"/>
</dbReference>
<dbReference type="Pfam" id="PF10551">
    <property type="entry name" value="MULE"/>
    <property type="match status" value="1"/>
</dbReference>
<keyword evidence="1" id="KW-0479">Metal-binding</keyword>
<accession>A0A5N6P775</accession>
<evidence type="ECO:0000256" key="2">
    <source>
        <dbReference type="ARBA" id="ARBA00022771"/>
    </source>
</evidence>
<evidence type="ECO:0000256" key="5">
    <source>
        <dbReference type="SAM" id="MobiDB-lite"/>
    </source>
</evidence>
<organism evidence="7 8">
    <name type="scientific">Mikania micrantha</name>
    <name type="common">bitter vine</name>
    <dbReference type="NCBI Taxonomy" id="192012"/>
    <lineage>
        <taxon>Eukaryota</taxon>
        <taxon>Viridiplantae</taxon>
        <taxon>Streptophyta</taxon>
        <taxon>Embryophyta</taxon>
        <taxon>Tracheophyta</taxon>
        <taxon>Spermatophyta</taxon>
        <taxon>Magnoliopsida</taxon>
        <taxon>eudicotyledons</taxon>
        <taxon>Gunneridae</taxon>
        <taxon>Pentapetalae</taxon>
        <taxon>asterids</taxon>
        <taxon>campanulids</taxon>
        <taxon>Asterales</taxon>
        <taxon>Asteraceae</taxon>
        <taxon>Asteroideae</taxon>
        <taxon>Heliantheae alliance</taxon>
        <taxon>Eupatorieae</taxon>
        <taxon>Mikania</taxon>
    </lineage>
</organism>
<evidence type="ECO:0000259" key="6">
    <source>
        <dbReference type="PROSITE" id="PS50966"/>
    </source>
</evidence>
<dbReference type="InterPro" id="IPR007527">
    <property type="entry name" value="Znf_SWIM"/>
</dbReference>
<dbReference type="SMART" id="SM00575">
    <property type="entry name" value="ZnF_PMZ"/>
    <property type="match status" value="1"/>
</dbReference>
<feature type="region of interest" description="Disordered" evidence="5">
    <location>
        <begin position="24"/>
        <end position="68"/>
    </location>
</feature>
<dbReference type="AlphaFoldDB" id="A0A5N6P775"/>
<keyword evidence="8" id="KW-1185">Reference proteome</keyword>
<keyword evidence="2 4" id="KW-0863">Zinc-finger</keyword>
<feature type="compositionally biased region" description="Acidic residues" evidence="5">
    <location>
        <begin position="37"/>
        <end position="47"/>
    </location>
</feature>
<feature type="domain" description="SWIM-type" evidence="6">
    <location>
        <begin position="769"/>
        <end position="801"/>
    </location>
</feature>
<reference evidence="7 8" key="1">
    <citation type="submission" date="2019-05" db="EMBL/GenBank/DDBJ databases">
        <title>Mikania micrantha, genome provides insights into the molecular mechanism of rapid growth.</title>
        <authorList>
            <person name="Liu B."/>
        </authorList>
    </citation>
    <scope>NUCLEOTIDE SEQUENCE [LARGE SCALE GENOMIC DNA]</scope>
    <source>
        <strain evidence="7">NLD-2019</strain>
        <tissue evidence="7">Leaf</tissue>
    </source>
</reference>
<dbReference type="GO" id="GO:0008270">
    <property type="term" value="F:zinc ion binding"/>
    <property type="evidence" value="ECO:0007669"/>
    <property type="project" value="UniProtKB-KW"/>
</dbReference>
<sequence>MRTKKDARRLPAGFVDEPSTINVRDPIFFFSKSKPDEGDEDVEEDQPVDDHEPGSNSKGPDIQERTPDTKNEMNVEMILEDNHTKDELTVTPNESQSDFVRIPRRKKQKVLVEEKVRTKKPKNGVQKDDMQSLEVLYYLASNVHNFYANVHVTIDPRISLGQSSCMDLLRGFSSVNESPLGTMVPYQQFTESHVFEAGPSTNTNLHCLSNNEDDSNSDSEAEPPTSEESEVVPSSVETTDVDADEPEIDARFNSTNVSQTSNSGFDYANDPDELKAYAINESDDDDDMEIWDQNYPARVGLGMFFRNKNDVMLGVRSWNINCGRELYVVESKSVKWRAKCYSQNPNCNTNFATGPPCSWYVYAVKRRNDHMWQIIRWVDSHNCYGTIVGNDNRSLKSRDVATHILHNMREDLAYPVKQIRAFIKDQLNVDISYSKAWRARKEAIERIYGSWESNFEELPRYIAALQESNPGTIVEWFHSPTGSSQCYTFKYVFWAFGPAIKAFLNCQPILSVDGTHLKGSYRGKMLIAVTKNANKYIVPIAYAIVDEETVESWTWFFNQLWVHIAAYRGKKLCVISDRHKGIINALKNLQVWRENAVHRFCLRHVRSNLMQKFKVSRLKLLTWAIGTTTQLRKYNHSVSLMTNINAEAWEYLRNIKESKWTLLKDKNYRRWGNMTTNISESFNNALGGIRLMPIKAIINCTFEKSVEHFLKNTEIAWNCQTRLPPRTWRWFEKRDLKSREHRIIEFDFRRGRYKVVSKIQTNSTGGNDYTVEYLDKKCTCGKWQMQRFPCSHAIAVCHNRGDPPETIVHELYTTGAYKAQYEGQFFPLTHQDYWNDPGWKIKADASKITTSRGRRRSRRIHNEMDVHHPDQPRTFRCGICKQVGHRRNACQSSHP</sequence>
<evidence type="ECO:0000256" key="4">
    <source>
        <dbReference type="PROSITE-ProRule" id="PRU00325"/>
    </source>
</evidence>
<evidence type="ECO:0000313" key="8">
    <source>
        <dbReference type="Proteomes" id="UP000326396"/>
    </source>
</evidence>
<evidence type="ECO:0000313" key="7">
    <source>
        <dbReference type="EMBL" id="KAD5960928.1"/>
    </source>
</evidence>
<feature type="compositionally biased region" description="Acidic residues" evidence="5">
    <location>
        <begin position="211"/>
        <end position="230"/>
    </location>
</feature>
<evidence type="ECO:0000256" key="3">
    <source>
        <dbReference type="ARBA" id="ARBA00022833"/>
    </source>
</evidence>
<dbReference type="EMBL" id="SZYD01000006">
    <property type="protein sequence ID" value="KAD5960928.1"/>
    <property type="molecule type" value="Genomic_DNA"/>
</dbReference>
<dbReference type="InterPro" id="IPR018289">
    <property type="entry name" value="MULE_transposase_dom"/>
</dbReference>
<keyword evidence="3" id="KW-0862">Zinc</keyword>
<dbReference type="Proteomes" id="UP000326396">
    <property type="component" value="Linkage Group LG14"/>
</dbReference>
<dbReference type="PROSITE" id="PS50966">
    <property type="entry name" value="ZF_SWIM"/>
    <property type="match status" value="1"/>
</dbReference>
<dbReference type="OrthoDB" id="1421411at2759"/>
<comment type="caution">
    <text evidence="7">The sequence shown here is derived from an EMBL/GenBank/DDBJ whole genome shotgun (WGS) entry which is preliminary data.</text>
</comment>
<name>A0A5N6P775_9ASTR</name>
<protein>
    <recommendedName>
        <fullName evidence="6">SWIM-type domain-containing protein</fullName>
    </recommendedName>
</protein>
<dbReference type="InterPro" id="IPR006564">
    <property type="entry name" value="Znf_PMZ"/>
</dbReference>
<evidence type="ECO:0000256" key="1">
    <source>
        <dbReference type="ARBA" id="ARBA00022723"/>
    </source>
</evidence>
<gene>
    <name evidence="7" type="ORF">E3N88_12401</name>
</gene>
<proteinExistence type="predicted"/>